<name>A0ABR1BS38_NECAM</name>
<comment type="caution">
    <text evidence="1">The sequence shown here is derived from an EMBL/GenBank/DDBJ whole genome shotgun (WGS) entry which is preliminary data.</text>
</comment>
<proteinExistence type="predicted"/>
<gene>
    <name evidence="1" type="primary">Necator_chrI.g2444</name>
    <name evidence="1" type="ORF">RB195_006316</name>
</gene>
<evidence type="ECO:0000313" key="1">
    <source>
        <dbReference type="EMBL" id="KAK6729199.1"/>
    </source>
</evidence>
<accession>A0ABR1BS38</accession>
<sequence>MSMQSFLFFQFLNSNTFCLSLKIQKMCREHGCSFQSIPTISKPFKFYLGRQCKLRPHSNQRTITRDQQLVAPNKFQTEA</sequence>
<protein>
    <submittedName>
        <fullName evidence="1">Uncharacterized protein</fullName>
    </submittedName>
</protein>
<dbReference type="EMBL" id="JAVFWL010000001">
    <property type="protein sequence ID" value="KAK6729199.1"/>
    <property type="molecule type" value="Genomic_DNA"/>
</dbReference>
<reference evidence="1 2" key="1">
    <citation type="submission" date="2023-08" db="EMBL/GenBank/DDBJ databases">
        <title>A Necator americanus chromosomal reference genome.</title>
        <authorList>
            <person name="Ilik V."/>
            <person name="Petrzelkova K.J."/>
            <person name="Pardy F."/>
            <person name="Fuh T."/>
            <person name="Niatou-Singa F.S."/>
            <person name="Gouil Q."/>
            <person name="Baker L."/>
            <person name="Ritchie M.E."/>
            <person name="Jex A.R."/>
            <person name="Gazzola D."/>
            <person name="Li H."/>
            <person name="Toshio Fujiwara R."/>
            <person name="Zhan B."/>
            <person name="Aroian R.V."/>
            <person name="Pafco B."/>
            <person name="Schwarz E.M."/>
        </authorList>
    </citation>
    <scope>NUCLEOTIDE SEQUENCE [LARGE SCALE GENOMIC DNA]</scope>
    <source>
        <strain evidence="1 2">Aroian</strain>
        <tissue evidence="1">Whole animal</tissue>
    </source>
</reference>
<dbReference type="Proteomes" id="UP001303046">
    <property type="component" value="Unassembled WGS sequence"/>
</dbReference>
<keyword evidence="2" id="KW-1185">Reference proteome</keyword>
<evidence type="ECO:0000313" key="2">
    <source>
        <dbReference type="Proteomes" id="UP001303046"/>
    </source>
</evidence>
<organism evidence="1 2">
    <name type="scientific">Necator americanus</name>
    <name type="common">Human hookworm</name>
    <dbReference type="NCBI Taxonomy" id="51031"/>
    <lineage>
        <taxon>Eukaryota</taxon>
        <taxon>Metazoa</taxon>
        <taxon>Ecdysozoa</taxon>
        <taxon>Nematoda</taxon>
        <taxon>Chromadorea</taxon>
        <taxon>Rhabditida</taxon>
        <taxon>Rhabditina</taxon>
        <taxon>Rhabditomorpha</taxon>
        <taxon>Strongyloidea</taxon>
        <taxon>Ancylostomatidae</taxon>
        <taxon>Bunostominae</taxon>
        <taxon>Necator</taxon>
    </lineage>
</organism>